<feature type="region of interest" description="Disordered" evidence="1">
    <location>
        <begin position="95"/>
        <end position="126"/>
    </location>
</feature>
<gene>
    <name evidence="2" type="ORF">J7T54_005869</name>
</gene>
<keyword evidence="3" id="KW-1185">Reference proteome</keyword>
<sequence>MTGLTATTGPSGAVEDWVDIGRGVASSSMFELSRTVLGLAYQACRNVPRIAPPREGQLRGPYARDPDKFRRLLLEVVKACDEFLRLIGRHIDAPQSTSATQDATKSYTAPSESAASRPAQGEPTDSLASTFADLGITGQRAFARVVSFIEWDVLGFDAQAYAAASQRLDSAITKLCKFHPGFDLEIRKRSVFEARMLTLSPQLRSAVQVLTDMALHNGWGEEPRDAP</sequence>
<dbReference type="AlphaFoldDB" id="A0A9Q0B8X2"/>
<proteinExistence type="predicted"/>
<feature type="compositionally biased region" description="Polar residues" evidence="1">
    <location>
        <begin position="95"/>
        <end position="114"/>
    </location>
</feature>
<dbReference type="EMBL" id="JAGIXG020000181">
    <property type="protein sequence ID" value="KAI6777577.1"/>
    <property type="molecule type" value="Genomic_DNA"/>
</dbReference>
<reference evidence="2" key="2">
    <citation type="submission" date="2022-07" db="EMBL/GenBank/DDBJ databases">
        <authorList>
            <person name="Goncalves M.F.M."/>
            <person name="Hilario S."/>
            <person name="Van De Peer Y."/>
            <person name="Esteves A.C."/>
            <person name="Alves A."/>
        </authorList>
    </citation>
    <scope>NUCLEOTIDE SEQUENCE</scope>
    <source>
        <strain evidence="2">MUM 19.33</strain>
    </source>
</reference>
<dbReference type="RefSeq" id="XP_051358433.1">
    <property type="nucleotide sequence ID" value="XM_051510693.1"/>
</dbReference>
<evidence type="ECO:0000256" key="1">
    <source>
        <dbReference type="SAM" id="MobiDB-lite"/>
    </source>
</evidence>
<reference evidence="2" key="1">
    <citation type="journal article" date="2021" name="J Fungi (Basel)">
        <title>Genomic and Metabolomic Analyses of the Marine Fungus Emericellopsis cladophorae: Insights into Saltwater Adaptability Mechanisms and Its Biosynthetic Potential.</title>
        <authorList>
            <person name="Goncalves M.F.M."/>
            <person name="Hilario S."/>
            <person name="Van de Peer Y."/>
            <person name="Esteves A.C."/>
            <person name="Alves A."/>
        </authorList>
    </citation>
    <scope>NUCLEOTIDE SEQUENCE</scope>
    <source>
        <strain evidence="2">MUM 19.33</strain>
    </source>
</reference>
<comment type="caution">
    <text evidence="2">The sequence shown here is derived from an EMBL/GenBank/DDBJ whole genome shotgun (WGS) entry which is preliminary data.</text>
</comment>
<dbReference type="GeneID" id="75832352"/>
<dbReference type="Proteomes" id="UP001055219">
    <property type="component" value="Unassembled WGS sequence"/>
</dbReference>
<organism evidence="2 3">
    <name type="scientific">Emericellopsis cladophorae</name>
    <dbReference type="NCBI Taxonomy" id="2686198"/>
    <lineage>
        <taxon>Eukaryota</taxon>
        <taxon>Fungi</taxon>
        <taxon>Dikarya</taxon>
        <taxon>Ascomycota</taxon>
        <taxon>Pezizomycotina</taxon>
        <taxon>Sordariomycetes</taxon>
        <taxon>Hypocreomycetidae</taxon>
        <taxon>Hypocreales</taxon>
        <taxon>Bionectriaceae</taxon>
        <taxon>Emericellopsis</taxon>
    </lineage>
</organism>
<name>A0A9Q0B8X2_9HYPO</name>
<protein>
    <submittedName>
        <fullName evidence="2">Uncharacterized protein</fullName>
    </submittedName>
</protein>
<accession>A0A9Q0B8X2</accession>
<evidence type="ECO:0000313" key="3">
    <source>
        <dbReference type="Proteomes" id="UP001055219"/>
    </source>
</evidence>
<evidence type="ECO:0000313" key="2">
    <source>
        <dbReference type="EMBL" id="KAI6777577.1"/>
    </source>
</evidence>